<dbReference type="GO" id="GO:0006417">
    <property type="term" value="P:regulation of translation"/>
    <property type="evidence" value="ECO:0007669"/>
    <property type="project" value="UniProtKB-KW"/>
</dbReference>
<evidence type="ECO:0000256" key="1">
    <source>
        <dbReference type="ARBA" id="ARBA00005422"/>
    </source>
</evidence>
<dbReference type="PIRSF" id="PIRSF037511">
    <property type="entry name" value="Transl_init_SUI1_pro"/>
    <property type="match status" value="1"/>
</dbReference>
<gene>
    <name evidence="5" type="ORF">OUO13_17550</name>
</gene>
<keyword evidence="2" id="KW-0810">Translation regulation</keyword>
<dbReference type="AlphaFoldDB" id="A0A9X3EGX4"/>
<organism evidence="5 6">
    <name type="scientific">Parathalassolituus penaei</name>
    <dbReference type="NCBI Taxonomy" id="2997323"/>
    <lineage>
        <taxon>Bacteria</taxon>
        <taxon>Pseudomonadati</taxon>
        <taxon>Pseudomonadota</taxon>
        <taxon>Gammaproteobacteria</taxon>
        <taxon>Oceanospirillales</taxon>
        <taxon>Oceanospirillaceae</taxon>
        <taxon>Parathalassolituus</taxon>
    </lineage>
</organism>
<dbReference type="InterPro" id="IPR036877">
    <property type="entry name" value="SUI1_dom_sf"/>
</dbReference>
<accession>A0A9X3EGX4</accession>
<dbReference type="NCBIfam" id="TIGR01158">
    <property type="entry name" value="SUI1_rel"/>
    <property type="match status" value="1"/>
</dbReference>
<reference evidence="5" key="1">
    <citation type="submission" date="2022-11" db="EMBL/GenBank/DDBJ databases">
        <title>Parathalassolutuus dongxingensis gen. nov., sp. nov., a novel member of family Oceanospirillaceae isolated from a coastal shrimp pond in Guangxi, China.</title>
        <authorList>
            <person name="Chen H."/>
        </authorList>
    </citation>
    <scope>NUCLEOTIDE SEQUENCE</scope>
    <source>
        <strain evidence="5">G-43</strain>
    </source>
</reference>
<evidence type="ECO:0000313" key="5">
    <source>
        <dbReference type="EMBL" id="MCY0966986.1"/>
    </source>
</evidence>
<dbReference type="NCBIfam" id="NF005297">
    <property type="entry name" value="PRK06824.1"/>
    <property type="match status" value="1"/>
</dbReference>
<dbReference type="GO" id="GO:0003729">
    <property type="term" value="F:mRNA binding"/>
    <property type="evidence" value="ECO:0007669"/>
    <property type="project" value="TreeGrafter"/>
</dbReference>
<keyword evidence="5" id="KW-0396">Initiation factor</keyword>
<dbReference type="InterPro" id="IPR001950">
    <property type="entry name" value="SUI1"/>
</dbReference>
<evidence type="ECO:0000256" key="3">
    <source>
        <dbReference type="ARBA" id="ARBA00022917"/>
    </source>
</evidence>
<dbReference type="PROSITE" id="PS50296">
    <property type="entry name" value="SUI1"/>
    <property type="match status" value="1"/>
</dbReference>
<evidence type="ECO:0000256" key="2">
    <source>
        <dbReference type="ARBA" id="ARBA00022845"/>
    </source>
</evidence>
<dbReference type="PANTHER" id="PTHR12789">
    <property type="entry name" value="DENSITY-REGULATED PROTEIN HOMOLOG"/>
    <property type="match status" value="1"/>
</dbReference>
<dbReference type="GO" id="GO:0002188">
    <property type="term" value="P:translation reinitiation"/>
    <property type="evidence" value="ECO:0007669"/>
    <property type="project" value="TreeGrafter"/>
</dbReference>
<comment type="similarity">
    <text evidence="1">Belongs to the SUI1 family.</text>
</comment>
<name>A0A9X3EGX4_9GAMM</name>
<dbReference type="InterPro" id="IPR005872">
    <property type="entry name" value="SUI1_arc_bac"/>
</dbReference>
<dbReference type="Proteomes" id="UP001150830">
    <property type="component" value="Unassembled WGS sequence"/>
</dbReference>
<keyword evidence="6" id="KW-1185">Reference proteome</keyword>
<protein>
    <submittedName>
        <fullName evidence="5">Translation initiation factor Sui1</fullName>
    </submittedName>
</protein>
<dbReference type="SUPFAM" id="SSF55159">
    <property type="entry name" value="eIF1-like"/>
    <property type="match status" value="1"/>
</dbReference>
<dbReference type="Pfam" id="PF01253">
    <property type="entry name" value="SUI1"/>
    <property type="match status" value="1"/>
</dbReference>
<evidence type="ECO:0000259" key="4">
    <source>
        <dbReference type="PROSITE" id="PS50296"/>
    </source>
</evidence>
<proteinExistence type="inferred from homology"/>
<dbReference type="RefSeq" id="WP_283175192.1">
    <property type="nucleotide sequence ID" value="NZ_JAPNOA010000058.1"/>
</dbReference>
<dbReference type="EMBL" id="JAPNOA010000058">
    <property type="protein sequence ID" value="MCY0966986.1"/>
    <property type="molecule type" value="Genomic_DNA"/>
</dbReference>
<sequence length="119" mass="12482">MAKQNKSGGLVYSTEFGRACPECSQPINECRCGEPQVPAGDGIVRVSRESKGRGGKVVTLVTGVPLVGPELKTLAKELKQKCGVGGALKDGIIEIQGDQRDLLAAELTKRGFTVRKSGG</sequence>
<feature type="domain" description="SUI1" evidence="4">
    <location>
        <begin position="45"/>
        <end position="111"/>
    </location>
</feature>
<dbReference type="CDD" id="cd11567">
    <property type="entry name" value="YciH_like"/>
    <property type="match status" value="1"/>
</dbReference>
<dbReference type="Gene3D" id="3.30.780.10">
    <property type="entry name" value="SUI1-like domain"/>
    <property type="match status" value="1"/>
</dbReference>
<evidence type="ECO:0000313" key="6">
    <source>
        <dbReference type="Proteomes" id="UP001150830"/>
    </source>
</evidence>
<dbReference type="InterPro" id="IPR050318">
    <property type="entry name" value="DENR/SUI1_TIF"/>
</dbReference>
<keyword evidence="3" id="KW-0648">Protein biosynthesis</keyword>
<dbReference type="PANTHER" id="PTHR12789:SF0">
    <property type="entry name" value="DENSITY-REGULATED PROTEIN"/>
    <property type="match status" value="1"/>
</dbReference>
<dbReference type="FunFam" id="3.30.780.10:FF:000002">
    <property type="entry name" value="Stress response translation initiation inhibitor"/>
    <property type="match status" value="1"/>
</dbReference>
<comment type="caution">
    <text evidence="5">The sequence shown here is derived from an EMBL/GenBank/DDBJ whole genome shotgun (WGS) entry which is preliminary data.</text>
</comment>
<dbReference type="GO" id="GO:0001731">
    <property type="term" value="P:formation of translation preinitiation complex"/>
    <property type="evidence" value="ECO:0007669"/>
    <property type="project" value="TreeGrafter"/>
</dbReference>
<dbReference type="GO" id="GO:0003743">
    <property type="term" value="F:translation initiation factor activity"/>
    <property type="evidence" value="ECO:0007669"/>
    <property type="project" value="UniProtKB-KW"/>
</dbReference>